<evidence type="ECO:0000256" key="1">
    <source>
        <dbReference type="ARBA" id="ARBA00022679"/>
    </source>
</evidence>
<reference evidence="3 4" key="1">
    <citation type="submission" date="2021-01" db="EMBL/GenBank/DDBJ databases">
        <title>Biogeographic distribution of Paracoccus.</title>
        <authorList>
            <person name="Hollensteiner J."/>
            <person name="Leineberger J."/>
            <person name="Brinkhoff T."/>
            <person name="Daniel R."/>
        </authorList>
    </citation>
    <scope>NUCLEOTIDE SEQUENCE [LARGE SCALE GENOMIC DNA]</scope>
    <source>
        <strain evidence="3 4">KCTC 22803</strain>
    </source>
</reference>
<gene>
    <name evidence="3" type="ORF">JHX87_13360</name>
</gene>
<protein>
    <recommendedName>
        <fullName evidence="2">Glycosyl transferase CAP10 domain-containing protein</fullName>
    </recommendedName>
</protein>
<sequence>MTEPPLFIHISPDWCGQQALANLFRQNGHAVALEEGGRLAEDILYAQATDGRALAPWSRVRLVTGLYRHSPFWLPPLEAWRSFDWLAARFPGARFILTTREVDGWLLDRMVRDARQVARCHAHYLGVAEAELPEIWEAQWKDHIAAVEAFFGNDPRLIRVNIDQDSIADLAARLSDLLPMGTLPPDRNWHPPYATPPENTLLTNLEPRLTAIAGNRTYIDDVAGFCLQGLDAARDGDTPMSAYSCIWDGGDRITRGSGTPRDMAVLRRADPPPVAVSTQDRDFKHQRCEAVINDVLRTGHALPLRVDMEDSRWLGSAQGDVAHQPVVCHNRRVGAQNVVLWPLPDLHSIGLPGFDPYAPPDQIPFEEKRDQIVWRGMISGSEMRDSVKPGPASHVFLDQLAKAGRDPAAREEAWNGLKRTSRLNFILRHFDDKDFDLGIVMAWRYRDFATDPFLAPYCRPRETLDFFRGFCYQLYLSGYDHGSNFIPMIDSQSVLLKEEDGWEVFYSGRFKPWKHYIPLARYGADIKEKLAWARGNPLKCNEMSAASRAEVARLRDPATRRAILARILDGLAAAG</sequence>
<dbReference type="PANTHER" id="PTHR12203">
    <property type="entry name" value="KDEL LYS-ASP-GLU-LEU CONTAINING - RELATED"/>
    <property type="match status" value="1"/>
</dbReference>
<organism evidence="3 4">
    <name type="scientific">Paracoccus fistulariae</name>
    <dbReference type="NCBI Taxonomy" id="658446"/>
    <lineage>
        <taxon>Bacteria</taxon>
        <taxon>Pseudomonadati</taxon>
        <taxon>Pseudomonadota</taxon>
        <taxon>Alphaproteobacteria</taxon>
        <taxon>Rhodobacterales</taxon>
        <taxon>Paracoccaceae</taxon>
        <taxon>Paracoccus</taxon>
    </lineage>
</organism>
<feature type="domain" description="Glycosyl transferase CAP10" evidence="2">
    <location>
        <begin position="470"/>
        <end position="546"/>
    </location>
</feature>
<accession>A0ABY7SHZ6</accession>
<proteinExistence type="predicted"/>
<dbReference type="InterPro" id="IPR051091">
    <property type="entry name" value="O-Glucosyltr/Glycosyltrsf_90"/>
</dbReference>
<keyword evidence="1" id="KW-0808">Transferase</keyword>
<keyword evidence="4" id="KW-1185">Reference proteome</keyword>
<dbReference type="PANTHER" id="PTHR12203:SF35">
    <property type="entry name" value="PROTEIN O-GLUCOSYLTRANSFERASE 1"/>
    <property type="match status" value="1"/>
</dbReference>
<dbReference type="Proteomes" id="UP001219349">
    <property type="component" value="Chromosome"/>
</dbReference>
<dbReference type="Pfam" id="PF05686">
    <property type="entry name" value="Glyco_transf_90"/>
    <property type="match status" value="1"/>
</dbReference>
<name>A0ABY7SHZ6_9RHOB</name>
<evidence type="ECO:0000313" key="4">
    <source>
        <dbReference type="Proteomes" id="UP001219349"/>
    </source>
</evidence>
<evidence type="ECO:0000259" key="2">
    <source>
        <dbReference type="Pfam" id="PF05686"/>
    </source>
</evidence>
<dbReference type="RefSeq" id="WP_271884212.1">
    <property type="nucleotide sequence ID" value="NZ_CP067136.1"/>
</dbReference>
<dbReference type="InterPro" id="IPR006598">
    <property type="entry name" value="CAP10"/>
</dbReference>
<dbReference type="EMBL" id="CP067136">
    <property type="protein sequence ID" value="WCR06469.1"/>
    <property type="molecule type" value="Genomic_DNA"/>
</dbReference>
<evidence type="ECO:0000313" key="3">
    <source>
        <dbReference type="EMBL" id="WCR06469.1"/>
    </source>
</evidence>